<comment type="caution">
    <text evidence="2">The sequence shown here is derived from an EMBL/GenBank/DDBJ whole genome shotgun (WGS) entry which is preliminary data.</text>
</comment>
<feature type="compositionally biased region" description="Basic residues" evidence="1">
    <location>
        <begin position="36"/>
        <end position="51"/>
    </location>
</feature>
<dbReference type="Proteomes" id="UP000821837">
    <property type="component" value="Unassembled WGS sequence"/>
</dbReference>
<feature type="compositionally biased region" description="Basic and acidic residues" evidence="1">
    <location>
        <begin position="62"/>
        <end position="83"/>
    </location>
</feature>
<evidence type="ECO:0000313" key="3">
    <source>
        <dbReference type="Proteomes" id="UP000821837"/>
    </source>
</evidence>
<dbReference type="AlphaFoldDB" id="A0A9D4PTY4"/>
<keyword evidence="3" id="KW-1185">Reference proteome</keyword>
<reference evidence="2" key="2">
    <citation type="submission" date="2021-09" db="EMBL/GenBank/DDBJ databases">
        <authorList>
            <person name="Jia N."/>
            <person name="Wang J."/>
            <person name="Shi W."/>
            <person name="Du L."/>
            <person name="Sun Y."/>
            <person name="Zhan W."/>
            <person name="Jiang J."/>
            <person name="Wang Q."/>
            <person name="Zhang B."/>
            <person name="Ji P."/>
            <person name="Sakyi L.B."/>
            <person name="Cui X."/>
            <person name="Yuan T."/>
            <person name="Jiang B."/>
            <person name="Yang W."/>
            <person name="Lam T.T.-Y."/>
            <person name="Chang Q."/>
            <person name="Ding S."/>
            <person name="Wang X."/>
            <person name="Zhu J."/>
            <person name="Ruan X."/>
            <person name="Zhao L."/>
            <person name="Wei J."/>
            <person name="Que T."/>
            <person name="Du C."/>
            <person name="Cheng J."/>
            <person name="Dai P."/>
            <person name="Han X."/>
            <person name="Huang E."/>
            <person name="Gao Y."/>
            <person name="Liu J."/>
            <person name="Shao H."/>
            <person name="Ye R."/>
            <person name="Li L."/>
            <person name="Wei W."/>
            <person name="Wang X."/>
            <person name="Wang C."/>
            <person name="Huo Q."/>
            <person name="Li W."/>
            <person name="Guo W."/>
            <person name="Chen H."/>
            <person name="Chen S."/>
            <person name="Zhou L."/>
            <person name="Zhou L."/>
            <person name="Ni X."/>
            <person name="Tian J."/>
            <person name="Zhou Y."/>
            <person name="Sheng Y."/>
            <person name="Liu T."/>
            <person name="Pan Y."/>
            <person name="Xia L."/>
            <person name="Li J."/>
            <person name="Zhao F."/>
            <person name="Cao W."/>
        </authorList>
    </citation>
    <scope>NUCLEOTIDE SEQUENCE</scope>
    <source>
        <strain evidence="2">Rsan-2018</strain>
        <tissue evidence="2">Larvae</tissue>
    </source>
</reference>
<accession>A0A9D4PTY4</accession>
<name>A0A9D4PTY4_RHISA</name>
<organism evidence="2 3">
    <name type="scientific">Rhipicephalus sanguineus</name>
    <name type="common">Brown dog tick</name>
    <name type="synonym">Ixodes sanguineus</name>
    <dbReference type="NCBI Taxonomy" id="34632"/>
    <lineage>
        <taxon>Eukaryota</taxon>
        <taxon>Metazoa</taxon>
        <taxon>Ecdysozoa</taxon>
        <taxon>Arthropoda</taxon>
        <taxon>Chelicerata</taxon>
        <taxon>Arachnida</taxon>
        <taxon>Acari</taxon>
        <taxon>Parasitiformes</taxon>
        <taxon>Ixodida</taxon>
        <taxon>Ixodoidea</taxon>
        <taxon>Ixodidae</taxon>
        <taxon>Rhipicephalinae</taxon>
        <taxon>Rhipicephalus</taxon>
        <taxon>Rhipicephalus</taxon>
    </lineage>
</organism>
<feature type="compositionally biased region" description="Basic and acidic residues" evidence="1">
    <location>
        <begin position="13"/>
        <end position="35"/>
    </location>
</feature>
<feature type="compositionally biased region" description="Basic residues" evidence="1">
    <location>
        <begin position="84"/>
        <end position="97"/>
    </location>
</feature>
<feature type="compositionally biased region" description="Low complexity" evidence="1">
    <location>
        <begin position="101"/>
        <end position="122"/>
    </location>
</feature>
<gene>
    <name evidence="2" type="ORF">HPB52_001237</name>
</gene>
<evidence type="ECO:0000256" key="1">
    <source>
        <dbReference type="SAM" id="MobiDB-lite"/>
    </source>
</evidence>
<reference evidence="2" key="1">
    <citation type="journal article" date="2020" name="Cell">
        <title>Large-Scale Comparative Analyses of Tick Genomes Elucidate Their Genetic Diversity and Vector Capacities.</title>
        <authorList>
            <consortium name="Tick Genome and Microbiome Consortium (TIGMIC)"/>
            <person name="Jia N."/>
            <person name="Wang J."/>
            <person name="Shi W."/>
            <person name="Du L."/>
            <person name="Sun Y."/>
            <person name="Zhan W."/>
            <person name="Jiang J.F."/>
            <person name="Wang Q."/>
            <person name="Zhang B."/>
            <person name="Ji P."/>
            <person name="Bell-Sakyi L."/>
            <person name="Cui X.M."/>
            <person name="Yuan T.T."/>
            <person name="Jiang B.G."/>
            <person name="Yang W.F."/>
            <person name="Lam T.T."/>
            <person name="Chang Q.C."/>
            <person name="Ding S.J."/>
            <person name="Wang X.J."/>
            <person name="Zhu J.G."/>
            <person name="Ruan X.D."/>
            <person name="Zhao L."/>
            <person name="Wei J.T."/>
            <person name="Ye R.Z."/>
            <person name="Que T.C."/>
            <person name="Du C.H."/>
            <person name="Zhou Y.H."/>
            <person name="Cheng J.X."/>
            <person name="Dai P.F."/>
            <person name="Guo W.B."/>
            <person name="Han X.H."/>
            <person name="Huang E.J."/>
            <person name="Li L.F."/>
            <person name="Wei W."/>
            <person name="Gao Y.C."/>
            <person name="Liu J.Z."/>
            <person name="Shao H.Z."/>
            <person name="Wang X."/>
            <person name="Wang C.C."/>
            <person name="Yang T.C."/>
            <person name="Huo Q.B."/>
            <person name="Li W."/>
            <person name="Chen H.Y."/>
            <person name="Chen S.E."/>
            <person name="Zhou L.G."/>
            <person name="Ni X.B."/>
            <person name="Tian J.H."/>
            <person name="Sheng Y."/>
            <person name="Liu T."/>
            <person name="Pan Y.S."/>
            <person name="Xia L.Y."/>
            <person name="Li J."/>
            <person name="Zhao F."/>
            <person name="Cao W.C."/>
        </authorList>
    </citation>
    <scope>NUCLEOTIDE SEQUENCE</scope>
    <source>
        <strain evidence="2">Rsan-2018</strain>
    </source>
</reference>
<protein>
    <submittedName>
        <fullName evidence="2">Uncharacterized protein</fullName>
    </submittedName>
</protein>
<feature type="region of interest" description="Disordered" evidence="1">
    <location>
        <begin position="1"/>
        <end position="209"/>
    </location>
</feature>
<dbReference type="EMBL" id="JABSTV010001250">
    <property type="protein sequence ID" value="KAH7955541.1"/>
    <property type="molecule type" value="Genomic_DNA"/>
</dbReference>
<sequence length="209" mass="23212">MKRCRGCGSAEPPADHRCEPKCLLCGRDHPTGDRKCKARFKTPYLVKKRQWERKLQKNAWSEQRRKENEKRVDDTTALNDRREHRSRSRSRSRSRTRKQSDSSQPRDSSGSRSRSESTSRTGNTPMQKEGGQAGSGHPGPFEVSWADTVSGGRAKVEAAPSNANTETNRDTFVRLLGGPAGRGGDHKDERAAFPTLAPSQGPRPCASLL</sequence>
<evidence type="ECO:0000313" key="2">
    <source>
        <dbReference type="EMBL" id="KAH7955541.1"/>
    </source>
</evidence>
<proteinExistence type="predicted"/>